<organism evidence="1">
    <name type="scientific">Brassica napus</name>
    <name type="common">Rape</name>
    <dbReference type="NCBI Taxonomy" id="3708"/>
    <lineage>
        <taxon>Eukaryota</taxon>
        <taxon>Viridiplantae</taxon>
        <taxon>Streptophyta</taxon>
        <taxon>Embryophyta</taxon>
        <taxon>Tracheophyta</taxon>
        <taxon>Spermatophyta</taxon>
        <taxon>Magnoliopsida</taxon>
        <taxon>eudicotyledons</taxon>
        <taxon>Gunneridae</taxon>
        <taxon>Pentapetalae</taxon>
        <taxon>rosids</taxon>
        <taxon>malvids</taxon>
        <taxon>Brassicales</taxon>
        <taxon>Brassicaceae</taxon>
        <taxon>Brassiceae</taxon>
        <taxon>Brassica</taxon>
    </lineage>
</organism>
<reference evidence="1" key="1">
    <citation type="submission" date="2021-01" db="EMBL/GenBank/DDBJ databases">
        <authorList>
            <consortium name="Genoscope - CEA"/>
            <person name="William W."/>
        </authorList>
    </citation>
    <scope>NUCLEOTIDE SEQUENCE</scope>
</reference>
<dbReference type="Proteomes" id="UP001295469">
    <property type="component" value="Chromosome C05"/>
</dbReference>
<proteinExistence type="predicted"/>
<accession>A0A816L486</accession>
<protein>
    <submittedName>
        <fullName evidence="1">(rape) hypothetical protein</fullName>
    </submittedName>
</protein>
<evidence type="ECO:0000313" key="1">
    <source>
        <dbReference type="EMBL" id="CAF1930985.1"/>
    </source>
</evidence>
<name>A0A816L486_BRANA</name>
<dbReference type="AlphaFoldDB" id="A0A816L486"/>
<gene>
    <name evidence="1" type="ORF">DARMORV10_C05P40090.1</name>
</gene>
<sequence length="169" mass="19253">MEEKPACSYVSASRSIEYAVMFHAFSMQSPVTDRLHHRVLCGNSSVLRLSLPQQRIRTSLYEAYSLDSTCSLLSQPTAESIDTPIQSPEVVTQRNLMRIKIRPYVGTLSQSESSISTESELNQPSYLENFIHLFIKVTLQEFRIYAKIDTNLNRERNSQIQTGCKINSD</sequence>
<dbReference type="EMBL" id="HG994369">
    <property type="protein sequence ID" value="CAF1930985.1"/>
    <property type="molecule type" value="Genomic_DNA"/>
</dbReference>